<reference evidence="2 3" key="1">
    <citation type="submission" date="2018-05" db="EMBL/GenBank/DDBJ databases">
        <title>Complete Genome Sequences of Extremely Thermoacidophilic, Metal-Mobilizing Type-Strain Members of the Archaeal Family Sulfolobaceae: Acidianus brierleyi DSM-1651T, Acidianus sulfidivorans DSM-18786T, Metallosphaera hakonensis DSM-7519T, and Metallosphaera prunae DSM-10039T.</title>
        <authorList>
            <person name="Counts J.A."/>
            <person name="Kelly R.M."/>
        </authorList>
    </citation>
    <scope>NUCLEOTIDE SEQUENCE [LARGE SCALE GENOMIC DNA]</scope>
    <source>
        <strain evidence="2 3">DSM 1651</strain>
    </source>
</reference>
<dbReference type="GO" id="GO:0003677">
    <property type="term" value="F:DNA binding"/>
    <property type="evidence" value="ECO:0007669"/>
    <property type="project" value="InterPro"/>
</dbReference>
<keyword evidence="3" id="KW-1185">Reference proteome</keyword>
<dbReference type="PROSITE" id="PS50943">
    <property type="entry name" value="HTH_CROC1"/>
    <property type="match status" value="1"/>
</dbReference>
<name>A0A2U9IIY1_9CREN</name>
<dbReference type="Pfam" id="PF01381">
    <property type="entry name" value="HTH_3"/>
    <property type="match status" value="1"/>
</dbReference>
<evidence type="ECO:0000259" key="1">
    <source>
        <dbReference type="PROSITE" id="PS50943"/>
    </source>
</evidence>
<dbReference type="GeneID" id="36831964"/>
<gene>
    <name evidence="2" type="ORF">DFR85_07370</name>
</gene>
<dbReference type="AlphaFoldDB" id="A0A2U9IIY1"/>
<feature type="domain" description="HTH cro/C1-type" evidence="1">
    <location>
        <begin position="79"/>
        <end position="137"/>
    </location>
</feature>
<sequence>MQKEAENYCELCGSVIHGKGITVNYEGSTITICPACYSKIKSHAKIVENKKQNTVQSRQTKKTQTETIWEIVDDYPKIIKEARESHGMSTKELAQKLKVQENIVKRIETGKLKPTIQLAKDLERILSIKILVKIDESNDNNSNNINNYELTLGDIINIREGRK</sequence>
<dbReference type="SMART" id="SM00530">
    <property type="entry name" value="HTH_XRE"/>
    <property type="match status" value="1"/>
</dbReference>
<dbReference type="OrthoDB" id="11138at2157"/>
<accession>A0A2U9IIY1</accession>
<proteinExistence type="predicted"/>
<dbReference type="RefSeq" id="WP_110271814.1">
    <property type="nucleotide sequence ID" value="NZ_CP029289.2"/>
</dbReference>
<dbReference type="Proteomes" id="UP000248044">
    <property type="component" value="Chromosome"/>
</dbReference>
<dbReference type="NCBIfam" id="TIGR00270">
    <property type="entry name" value="multiprotein bridging factor aMBF1"/>
    <property type="match status" value="1"/>
</dbReference>
<dbReference type="InterPro" id="IPR010982">
    <property type="entry name" value="Lambda_DNA-bd_dom_sf"/>
</dbReference>
<protein>
    <submittedName>
        <fullName evidence="2">TIGR00270 family protein</fullName>
    </submittedName>
</protein>
<organism evidence="2 3">
    <name type="scientific">Acidianus brierleyi</name>
    <dbReference type="NCBI Taxonomy" id="41673"/>
    <lineage>
        <taxon>Archaea</taxon>
        <taxon>Thermoproteota</taxon>
        <taxon>Thermoprotei</taxon>
        <taxon>Sulfolobales</taxon>
        <taxon>Sulfolobaceae</taxon>
        <taxon>Acidianus</taxon>
    </lineage>
</organism>
<dbReference type="CDD" id="cd00093">
    <property type="entry name" value="HTH_XRE"/>
    <property type="match status" value="1"/>
</dbReference>
<evidence type="ECO:0000313" key="3">
    <source>
        <dbReference type="Proteomes" id="UP000248044"/>
    </source>
</evidence>
<dbReference type="SUPFAM" id="SSF47413">
    <property type="entry name" value="lambda repressor-like DNA-binding domains"/>
    <property type="match status" value="1"/>
</dbReference>
<dbReference type="InterPro" id="IPR004451">
    <property type="entry name" value="MJ0586"/>
</dbReference>
<dbReference type="Gene3D" id="1.10.260.40">
    <property type="entry name" value="lambda repressor-like DNA-binding domains"/>
    <property type="match status" value="1"/>
</dbReference>
<dbReference type="InterPro" id="IPR001387">
    <property type="entry name" value="Cro/C1-type_HTH"/>
</dbReference>
<dbReference type="KEGG" id="abri:DFR85_07370"/>
<dbReference type="EMBL" id="CP029289">
    <property type="protein sequence ID" value="AWR95936.1"/>
    <property type="molecule type" value="Genomic_DNA"/>
</dbReference>
<evidence type="ECO:0000313" key="2">
    <source>
        <dbReference type="EMBL" id="AWR95936.1"/>
    </source>
</evidence>